<protein>
    <submittedName>
        <fullName evidence="1">Uncharacterized protein</fullName>
    </submittedName>
</protein>
<dbReference type="AlphaFoldDB" id="A0A9D4F5I1"/>
<name>A0A9D4F5I1_DREPO</name>
<accession>A0A9D4F5I1</accession>
<keyword evidence="2" id="KW-1185">Reference proteome</keyword>
<evidence type="ECO:0000313" key="1">
    <source>
        <dbReference type="EMBL" id="KAH3791684.1"/>
    </source>
</evidence>
<proteinExistence type="predicted"/>
<organism evidence="1 2">
    <name type="scientific">Dreissena polymorpha</name>
    <name type="common">Zebra mussel</name>
    <name type="synonym">Mytilus polymorpha</name>
    <dbReference type="NCBI Taxonomy" id="45954"/>
    <lineage>
        <taxon>Eukaryota</taxon>
        <taxon>Metazoa</taxon>
        <taxon>Spiralia</taxon>
        <taxon>Lophotrochozoa</taxon>
        <taxon>Mollusca</taxon>
        <taxon>Bivalvia</taxon>
        <taxon>Autobranchia</taxon>
        <taxon>Heteroconchia</taxon>
        <taxon>Euheterodonta</taxon>
        <taxon>Imparidentia</taxon>
        <taxon>Neoheterodontei</taxon>
        <taxon>Myida</taxon>
        <taxon>Dreissenoidea</taxon>
        <taxon>Dreissenidae</taxon>
        <taxon>Dreissena</taxon>
    </lineage>
</organism>
<comment type="caution">
    <text evidence="1">The sequence shown here is derived from an EMBL/GenBank/DDBJ whole genome shotgun (WGS) entry which is preliminary data.</text>
</comment>
<evidence type="ECO:0000313" key="2">
    <source>
        <dbReference type="Proteomes" id="UP000828390"/>
    </source>
</evidence>
<reference evidence="1" key="2">
    <citation type="submission" date="2020-11" db="EMBL/GenBank/DDBJ databases">
        <authorList>
            <person name="McCartney M.A."/>
            <person name="Auch B."/>
            <person name="Kono T."/>
            <person name="Mallez S."/>
            <person name="Becker A."/>
            <person name="Gohl D.M."/>
            <person name="Silverstein K.A.T."/>
            <person name="Koren S."/>
            <person name="Bechman K.B."/>
            <person name="Herman A."/>
            <person name="Abrahante J.E."/>
            <person name="Garbe J."/>
        </authorList>
    </citation>
    <scope>NUCLEOTIDE SEQUENCE</scope>
    <source>
        <strain evidence="1">Duluth1</strain>
        <tissue evidence="1">Whole animal</tissue>
    </source>
</reference>
<dbReference type="EMBL" id="JAIWYP010000007">
    <property type="protein sequence ID" value="KAH3791684.1"/>
    <property type="molecule type" value="Genomic_DNA"/>
</dbReference>
<dbReference type="Proteomes" id="UP000828390">
    <property type="component" value="Unassembled WGS sequence"/>
</dbReference>
<sequence>MKPINSKIYWQKRQNKSDSGNLNLQTQLVCGADVEGMAVEKVFERAASDER</sequence>
<reference evidence="1" key="1">
    <citation type="journal article" date="2019" name="bioRxiv">
        <title>The Genome of the Zebra Mussel, Dreissena polymorpha: A Resource for Invasive Species Research.</title>
        <authorList>
            <person name="McCartney M.A."/>
            <person name="Auch B."/>
            <person name="Kono T."/>
            <person name="Mallez S."/>
            <person name="Zhang Y."/>
            <person name="Obille A."/>
            <person name="Becker A."/>
            <person name="Abrahante J.E."/>
            <person name="Garbe J."/>
            <person name="Badalamenti J.P."/>
            <person name="Herman A."/>
            <person name="Mangelson H."/>
            <person name="Liachko I."/>
            <person name="Sullivan S."/>
            <person name="Sone E.D."/>
            <person name="Koren S."/>
            <person name="Silverstein K.A.T."/>
            <person name="Beckman K.B."/>
            <person name="Gohl D.M."/>
        </authorList>
    </citation>
    <scope>NUCLEOTIDE SEQUENCE</scope>
    <source>
        <strain evidence="1">Duluth1</strain>
        <tissue evidence="1">Whole animal</tissue>
    </source>
</reference>
<gene>
    <name evidence="1" type="ORF">DPMN_145173</name>
</gene>